<organism evidence="5 6">
    <name type="scientific">Megalurothrips usitatus</name>
    <name type="common">bean blossom thrips</name>
    <dbReference type="NCBI Taxonomy" id="439358"/>
    <lineage>
        <taxon>Eukaryota</taxon>
        <taxon>Metazoa</taxon>
        <taxon>Ecdysozoa</taxon>
        <taxon>Arthropoda</taxon>
        <taxon>Hexapoda</taxon>
        <taxon>Insecta</taxon>
        <taxon>Pterygota</taxon>
        <taxon>Neoptera</taxon>
        <taxon>Paraneoptera</taxon>
        <taxon>Thysanoptera</taxon>
        <taxon>Terebrantia</taxon>
        <taxon>Thripoidea</taxon>
        <taxon>Thripidae</taxon>
        <taxon>Megalurothrips</taxon>
    </lineage>
</organism>
<evidence type="ECO:0000256" key="4">
    <source>
        <dbReference type="SAM" id="MobiDB-lite"/>
    </source>
</evidence>
<accession>A0AAV7XMM6</accession>
<evidence type="ECO:0000256" key="2">
    <source>
        <dbReference type="ARBA" id="ARBA00023054"/>
    </source>
</evidence>
<dbReference type="GO" id="GO:0035556">
    <property type="term" value="P:intracellular signal transduction"/>
    <property type="evidence" value="ECO:0007669"/>
    <property type="project" value="InterPro"/>
</dbReference>
<dbReference type="AlphaFoldDB" id="A0AAV7XMM6"/>
<dbReference type="InterPro" id="IPR007940">
    <property type="entry name" value="SH3BP5"/>
</dbReference>
<keyword evidence="2 3" id="KW-0175">Coiled coil</keyword>
<comment type="caution">
    <text evidence="5">The sequence shown here is derived from an EMBL/GenBank/DDBJ whole genome shotgun (WGS) entry which is preliminary data.</text>
</comment>
<evidence type="ECO:0000313" key="5">
    <source>
        <dbReference type="EMBL" id="KAJ1527433.1"/>
    </source>
</evidence>
<dbReference type="EMBL" id="JAPTSV010000005">
    <property type="protein sequence ID" value="KAJ1527433.1"/>
    <property type="molecule type" value="Genomic_DNA"/>
</dbReference>
<feature type="compositionally biased region" description="Basic and acidic residues" evidence="4">
    <location>
        <begin position="271"/>
        <end position="290"/>
    </location>
</feature>
<feature type="region of interest" description="Disordered" evidence="4">
    <location>
        <begin position="268"/>
        <end position="290"/>
    </location>
</feature>
<dbReference type="Proteomes" id="UP001075354">
    <property type="component" value="Chromosome 5"/>
</dbReference>
<evidence type="ECO:0008006" key="7">
    <source>
        <dbReference type="Google" id="ProtNLM"/>
    </source>
</evidence>
<evidence type="ECO:0000256" key="3">
    <source>
        <dbReference type="SAM" id="Coils"/>
    </source>
</evidence>
<name>A0AAV7XMM6_9NEOP</name>
<dbReference type="GO" id="GO:0005737">
    <property type="term" value="C:cytoplasm"/>
    <property type="evidence" value="ECO:0007669"/>
    <property type="project" value="TreeGrafter"/>
</dbReference>
<dbReference type="Pfam" id="PF05276">
    <property type="entry name" value="SH3BP5"/>
    <property type="match status" value="1"/>
</dbReference>
<protein>
    <recommendedName>
        <fullName evidence="7">SH3 domain-binding protein 5 homolog</fullName>
    </recommendedName>
</protein>
<evidence type="ECO:0000313" key="6">
    <source>
        <dbReference type="Proteomes" id="UP001075354"/>
    </source>
</evidence>
<feature type="coiled-coil region" evidence="3">
    <location>
        <begin position="16"/>
        <end position="50"/>
    </location>
</feature>
<keyword evidence="6" id="KW-1185">Reference proteome</keyword>
<dbReference type="GO" id="GO:0004860">
    <property type="term" value="F:protein kinase inhibitor activity"/>
    <property type="evidence" value="ECO:0007669"/>
    <property type="project" value="TreeGrafter"/>
</dbReference>
<proteinExistence type="inferred from homology"/>
<sequence>MGDATDSDEGALDPRIQIELENLNTATDEINRLEIALDEANTTFRILLNDCTRRLKNKSKSLGSCVEKARPYYEALDIARQAQMECQRAAVHYQRANEIHQAAKETVALAEQRFLSKQHEWQFDNAWQEMLNHATIKVRDAETKKAESGREHHKRAVFFHTAEQKLQQLEQRLHRQIVKSKPYFEEKLLCNDQLAAQKERVEVLQSQVAAVKGAYAASLKELERISEEIHCKRNKNKQVDVDQEPPAGPREPGVGAELDPVFCETPVPNDAADKSLHDNNDKSPVHQPSEKIHEEKTDLIVEASSQALCSAEPAPWLPQTPIATPPVRSNITALPLLDNLTHLKNSNESPSADLNPSVLYLPDSSEIFQRGNISEGEENKENCRDEALLMYLMENYESELDRCDMTSLSGTSVATGSSAVSEKDECESYLDEVWYYAWIYFLFLFF</sequence>
<dbReference type="PANTHER" id="PTHR19423">
    <property type="entry name" value="SH3 DOMAIN-BINDING PROTEIN 5"/>
    <property type="match status" value="1"/>
</dbReference>
<dbReference type="PANTHER" id="PTHR19423:SF1">
    <property type="entry name" value="SH3 DOMAIN-BINDING PROTEIN 5"/>
    <property type="match status" value="1"/>
</dbReference>
<gene>
    <name evidence="5" type="ORF">ONE63_007414</name>
</gene>
<comment type="similarity">
    <text evidence="1">Belongs to the SH3BP5 family.</text>
</comment>
<evidence type="ECO:0000256" key="1">
    <source>
        <dbReference type="ARBA" id="ARBA00007796"/>
    </source>
</evidence>
<reference evidence="5" key="1">
    <citation type="submission" date="2022-12" db="EMBL/GenBank/DDBJ databases">
        <title>Chromosome-level genome assembly of the bean flower thrips Megalurothrips usitatus.</title>
        <authorList>
            <person name="Ma L."/>
            <person name="Liu Q."/>
            <person name="Li H."/>
            <person name="Cai W."/>
        </authorList>
    </citation>
    <scope>NUCLEOTIDE SEQUENCE</scope>
    <source>
        <strain evidence="5">Cailab_2022a</strain>
    </source>
</reference>